<dbReference type="GO" id="GO:0005783">
    <property type="term" value="C:endoplasmic reticulum"/>
    <property type="evidence" value="ECO:0007669"/>
    <property type="project" value="TreeGrafter"/>
</dbReference>
<comment type="domain">
    <text evidence="11">The DHHC domain is required for palmitoyltransferase activity.</text>
</comment>
<evidence type="ECO:0000256" key="6">
    <source>
        <dbReference type="ARBA" id="ARBA00023139"/>
    </source>
</evidence>
<dbReference type="EC" id="2.3.1.225" evidence="11"/>
<dbReference type="InterPro" id="IPR001594">
    <property type="entry name" value="Palmitoyltrfase_DHHC"/>
</dbReference>
<dbReference type="Pfam" id="PF01529">
    <property type="entry name" value="DHHC"/>
    <property type="match status" value="1"/>
</dbReference>
<dbReference type="InterPro" id="IPR036291">
    <property type="entry name" value="NAD(P)-bd_dom_sf"/>
</dbReference>
<feature type="region of interest" description="Disordered" evidence="12">
    <location>
        <begin position="401"/>
        <end position="425"/>
    </location>
</feature>
<evidence type="ECO:0000256" key="4">
    <source>
        <dbReference type="ARBA" id="ARBA00022989"/>
    </source>
</evidence>
<evidence type="ECO:0000256" key="7">
    <source>
        <dbReference type="ARBA" id="ARBA00023288"/>
    </source>
</evidence>
<feature type="domain" description="Palmitoyltransferase DHHC" evidence="13">
    <location>
        <begin position="436"/>
        <end position="561"/>
    </location>
</feature>
<comment type="catalytic activity">
    <reaction evidence="10 11">
        <text>L-cysteinyl-[protein] + hexadecanoyl-CoA = S-hexadecanoyl-L-cysteinyl-[protein] + CoA</text>
        <dbReference type="Rhea" id="RHEA:36683"/>
        <dbReference type="Rhea" id="RHEA-COMP:10131"/>
        <dbReference type="Rhea" id="RHEA-COMP:11032"/>
        <dbReference type="ChEBI" id="CHEBI:29950"/>
        <dbReference type="ChEBI" id="CHEBI:57287"/>
        <dbReference type="ChEBI" id="CHEBI:57379"/>
        <dbReference type="ChEBI" id="CHEBI:74151"/>
        <dbReference type="EC" id="2.3.1.225"/>
    </reaction>
</comment>
<keyword evidence="3 11" id="KW-0812">Transmembrane</keyword>
<evidence type="ECO:0000259" key="13">
    <source>
        <dbReference type="Pfam" id="PF01529"/>
    </source>
</evidence>
<reference evidence="14 15" key="1">
    <citation type="submission" date="2019-03" db="EMBL/GenBank/DDBJ databases">
        <title>Sequencing 23 genomes of Wallemia ichthyophaga.</title>
        <authorList>
            <person name="Gostincar C."/>
        </authorList>
    </citation>
    <scope>NUCLEOTIDE SEQUENCE [LARGE SCALE GENOMIC DNA]</scope>
    <source>
        <strain evidence="14 15">EXF-5753</strain>
    </source>
</reference>
<dbReference type="InterPro" id="IPR039859">
    <property type="entry name" value="PFA4/ZDH16/20/ERF2-like"/>
</dbReference>
<dbReference type="PANTHER" id="PTHR22883:SF23">
    <property type="entry name" value="PALMITOYLTRANSFERASE ZDHHC6"/>
    <property type="match status" value="1"/>
</dbReference>
<dbReference type="GO" id="GO:0005794">
    <property type="term" value="C:Golgi apparatus"/>
    <property type="evidence" value="ECO:0007669"/>
    <property type="project" value="TreeGrafter"/>
</dbReference>
<dbReference type="GO" id="GO:0006612">
    <property type="term" value="P:protein targeting to membrane"/>
    <property type="evidence" value="ECO:0007669"/>
    <property type="project" value="TreeGrafter"/>
</dbReference>
<evidence type="ECO:0000256" key="12">
    <source>
        <dbReference type="SAM" id="MobiDB-lite"/>
    </source>
</evidence>
<keyword evidence="5 11" id="KW-0472">Membrane</keyword>
<comment type="caution">
    <text evidence="14">The sequence shown here is derived from an EMBL/GenBank/DDBJ whole genome shotgun (WGS) entry which is preliminary data.</text>
</comment>
<keyword evidence="2 11" id="KW-0808">Transferase</keyword>
<comment type="subcellular location">
    <subcellularLocation>
        <location evidence="1">Membrane</location>
        <topology evidence="1">Multi-pass membrane protein</topology>
    </subcellularLocation>
</comment>
<evidence type="ECO:0000256" key="11">
    <source>
        <dbReference type="RuleBase" id="RU079119"/>
    </source>
</evidence>
<dbReference type="PROSITE" id="PS50216">
    <property type="entry name" value="DHHC"/>
    <property type="match status" value="1"/>
</dbReference>
<keyword evidence="4 11" id="KW-1133">Transmembrane helix</keyword>
<proteinExistence type="inferred from homology"/>
<keyword evidence="7" id="KW-0449">Lipoprotein</keyword>
<dbReference type="GO" id="GO:0016020">
    <property type="term" value="C:membrane"/>
    <property type="evidence" value="ECO:0007669"/>
    <property type="project" value="UniProtKB-SubCell"/>
</dbReference>
<evidence type="ECO:0000256" key="2">
    <source>
        <dbReference type="ARBA" id="ARBA00022679"/>
    </source>
</evidence>
<name>A0A4T0FPS5_9BASI</name>
<evidence type="ECO:0000256" key="9">
    <source>
        <dbReference type="ARBA" id="ARBA00038298"/>
    </source>
</evidence>
<evidence type="ECO:0000256" key="5">
    <source>
        <dbReference type="ARBA" id="ARBA00023136"/>
    </source>
</evidence>
<sequence length="665" mass="76598">MLTWAIRIIDKFAINDSYSTTYLDDSFKRKLLTDEAIEYHQVNLLNKATIESIFETYNPDHVFDLSGDIRFDVNELQHIQSTLASYQLGQIAATHPINSFTKLTFPFYEFNSKPCSESTELSPQGGRGVWWHDSIRSLATIPNLPLSILRVGAWYGPSQLHGKITPRLMCGDIYRHLNEEMKFLWNGDLRLNTVHSEDVARALVALSKWRQSTTDTSPFNNTFKSYVDGEKLKQFQLPPKETPSRAPLFNLVDDSDATQSSVAEQIAKVFHVKTGFLGGLISAFAKMDIEEMVEDVNEKHLDAWADMLKKSDIKDTPLTPYLDEHFFKKNPIAMDASKMKKTLSFKCKHSHITTQDIQEIVNGFRVSGLSLDASYAAVTMINPGYIKESFLPQFHPTVIPAKRSKSRKEKNPPSAETLDSANQYPPTFRLQDPKLEATFCQECQLWRPPRAHHDRHARRCVWEFDHYCPWIGQSIGGNNHKHFITFLFWCVVILSFTSIALGCAYPSLISQEHGDGLWSGRGKGPIIAAISVSAFFAFFVAGLLGNHIWLACDSLTTFEDMFEIRTIRARDNTALTKHYEPWQLIEKKACRDHWYYVWGNPRTEGNLWWLGSPYRNWCFRMGANPIVWFIPFMKQKHDLLNVEYNPRFDEWGRARMRSDWPEQLR</sequence>
<keyword evidence="15" id="KW-1185">Reference proteome</keyword>
<evidence type="ECO:0000256" key="10">
    <source>
        <dbReference type="ARBA" id="ARBA00048048"/>
    </source>
</evidence>
<feature type="transmembrane region" description="Helical" evidence="11">
    <location>
        <begin position="483"/>
        <end position="505"/>
    </location>
</feature>
<dbReference type="EMBL" id="SPNW01000033">
    <property type="protein sequence ID" value="TIA88836.1"/>
    <property type="molecule type" value="Genomic_DNA"/>
</dbReference>
<evidence type="ECO:0000313" key="14">
    <source>
        <dbReference type="EMBL" id="TIA88836.1"/>
    </source>
</evidence>
<evidence type="ECO:0000313" key="15">
    <source>
        <dbReference type="Proteomes" id="UP000310189"/>
    </source>
</evidence>
<organism evidence="14 15">
    <name type="scientific">Wallemia hederae</name>
    <dbReference type="NCBI Taxonomy" id="1540922"/>
    <lineage>
        <taxon>Eukaryota</taxon>
        <taxon>Fungi</taxon>
        <taxon>Dikarya</taxon>
        <taxon>Basidiomycota</taxon>
        <taxon>Wallemiomycotina</taxon>
        <taxon>Wallemiomycetes</taxon>
        <taxon>Wallemiales</taxon>
        <taxon>Wallemiaceae</taxon>
        <taxon>Wallemia</taxon>
    </lineage>
</organism>
<dbReference type="PANTHER" id="PTHR22883">
    <property type="entry name" value="ZINC FINGER DHHC DOMAIN CONTAINING PROTEIN"/>
    <property type="match status" value="1"/>
</dbReference>
<dbReference type="Gene3D" id="3.40.50.720">
    <property type="entry name" value="NAD(P)-binding Rossmann-like Domain"/>
    <property type="match status" value="1"/>
</dbReference>
<keyword evidence="6" id="KW-0564">Palmitate</keyword>
<dbReference type="AlphaFoldDB" id="A0A4T0FPS5"/>
<evidence type="ECO:0000256" key="8">
    <source>
        <dbReference type="ARBA" id="ARBA00023315"/>
    </source>
</evidence>
<dbReference type="Proteomes" id="UP000310189">
    <property type="component" value="Unassembled WGS sequence"/>
</dbReference>
<comment type="similarity">
    <text evidence="9">Belongs to the DHHC palmitoyltransferase family. PFA5 subfamily.</text>
</comment>
<evidence type="ECO:0000256" key="1">
    <source>
        <dbReference type="ARBA" id="ARBA00004141"/>
    </source>
</evidence>
<dbReference type="SUPFAM" id="SSF51735">
    <property type="entry name" value="NAD(P)-binding Rossmann-fold domains"/>
    <property type="match status" value="1"/>
</dbReference>
<accession>A0A4T0FPS5</accession>
<evidence type="ECO:0000256" key="3">
    <source>
        <dbReference type="ARBA" id="ARBA00022692"/>
    </source>
</evidence>
<dbReference type="GO" id="GO:0019706">
    <property type="term" value="F:protein-cysteine S-palmitoyltransferase activity"/>
    <property type="evidence" value="ECO:0007669"/>
    <property type="project" value="UniProtKB-EC"/>
</dbReference>
<feature type="transmembrane region" description="Helical" evidence="11">
    <location>
        <begin position="526"/>
        <end position="549"/>
    </location>
</feature>
<gene>
    <name evidence="14" type="ORF">E3P99_02357</name>
</gene>
<protein>
    <recommendedName>
        <fullName evidence="11">Palmitoyltransferase</fullName>
        <ecNumber evidence="11">2.3.1.225</ecNumber>
    </recommendedName>
</protein>
<keyword evidence="8 11" id="KW-0012">Acyltransferase</keyword>
<dbReference type="OrthoDB" id="3364547at2759"/>